<comment type="subcellular location">
    <subcellularLocation>
        <location evidence="1">Membrane</location>
        <topology evidence="1">Multi-pass membrane protein</topology>
    </subcellularLocation>
</comment>
<evidence type="ECO:0000256" key="1">
    <source>
        <dbReference type="ARBA" id="ARBA00004141"/>
    </source>
</evidence>
<dbReference type="InterPro" id="IPR025256">
    <property type="entry name" value="TM7S3/TM198-like_dom"/>
</dbReference>
<feature type="transmembrane region" description="Helical" evidence="5">
    <location>
        <begin position="205"/>
        <end position="222"/>
    </location>
</feature>
<feature type="transmembrane region" description="Helical" evidence="5">
    <location>
        <begin position="86"/>
        <end position="103"/>
    </location>
</feature>
<dbReference type="AlphaFoldDB" id="A0A7S8E894"/>
<dbReference type="Proteomes" id="UP000594468">
    <property type="component" value="Chromosome"/>
</dbReference>
<keyword evidence="6" id="KW-0732">Signal</keyword>
<proteinExistence type="predicted"/>
<keyword evidence="2 5" id="KW-0812">Transmembrane</keyword>
<evidence type="ECO:0000259" key="7">
    <source>
        <dbReference type="Pfam" id="PF13886"/>
    </source>
</evidence>
<evidence type="ECO:0000256" key="5">
    <source>
        <dbReference type="SAM" id="Phobius"/>
    </source>
</evidence>
<dbReference type="KEGG" id="pmet:G4Y79_21235"/>
<protein>
    <submittedName>
        <fullName evidence="8">DUF4203 domain-containing protein</fullName>
    </submittedName>
</protein>
<keyword evidence="9" id="KW-1185">Reference proteome</keyword>
<feature type="transmembrane region" description="Helical" evidence="5">
    <location>
        <begin position="133"/>
        <end position="153"/>
    </location>
</feature>
<accession>A0A7S8E894</accession>
<feature type="transmembrane region" description="Helical" evidence="5">
    <location>
        <begin position="110"/>
        <end position="127"/>
    </location>
</feature>
<sequence>MKRVISTILLITTIIALFAFQSVVLAQDAVTTPDADNTVEIDLDEVGEGVENLAEGAVAVTEDAANTVTTLATDLTNRLLYTPESVILRVIFVLAGALLLLLGWRVYDELIILIGILVGAMMALAAVGETTFVVQAAAMLIGGLIGGLLAYFLYAVAVFFIGAYIGMVLLVAVASLLEITPVSAIALLIAAIAGGILMLALSFQFAIFISAFVGAQLLVLGLGLLSEWFLLLVILGIIVQLGAARYTGFDYRRRPRRRWRIS</sequence>
<dbReference type="Pfam" id="PF13886">
    <property type="entry name" value="TM7S3_TM198"/>
    <property type="match status" value="1"/>
</dbReference>
<evidence type="ECO:0000256" key="3">
    <source>
        <dbReference type="ARBA" id="ARBA00022989"/>
    </source>
</evidence>
<evidence type="ECO:0000256" key="2">
    <source>
        <dbReference type="ARBA" id="ARBA00022692"/>
    </source>
</evidence>
<evidence type="ECO:0000256" key="6">
    <source>
        <dbReference type="SAM" id="SignalP"/>
    </source>
</evidence>
<dbReference type="EMBL" id="CP062983">
    <property type="protein sequence ID" value="QPC82181.1"/>
    <property type="molecule type" value="Genomic_DNA"/>
</dbReference>
<evidence type="ECO:0000313" key="9">
    <source>
        <dbReference type="Proteomes" id="UP000594468"/>
    </source>
</evidence>
<keyword evidence="3 5" id="KW-1133">Transmembrane helix</keyword>
<feature type="chain" id="PRO_5032702062" evidence="6">
    <location>
        <begin position="27"/>
        <end position="262"/>
    </location>
</feature>
<evidence type="ECO:0000256" key="4">
    <source>
        <dbReference type="ARBA" id="ARBA00023136"/>
    </source>
</evidence>
<reference evidence="8 9" key="1">
    <citation type="submission" date="2020-02" db="EMBL/GenBank/DDBJ databases">
        <authorList>
            <person name="Zheng R.K."/>
            <person name="Sun C.M."/>
        </authorList>
    </citation>
    <scope>NUCLEOTIDE SEQUENCE [LARGE SCALE GENOMIC DNA]</scope>
    <source>
        <strain evidence="9">rifampicinis</strain>
    </source>
</reference>
<feature type="domain" description="TM7S3/TM198-like" evidence="7">
    <location>
        <begin position="90"/>
        <end position="238"/>
    </location>
</feature>
<dbReference type="GO" id="GO:0016020">
    <property type="term" value="C:membrane"/>
    <property type="evidence" value="ECO:0007669"/>
    <property type="project" value="UniProtKB-SubCell"/>
</dbReference>
<keyword evidence="4 5" id="KW-0472">Membrane</keyword>
<name>A0A7S8E894_9CHLR</name>
<feature type="signal peptide" evidence="6">
    <location>
        <begin position="1"/>
        <end position="26"/>
    </location>
</feature>
<feature type="transmembrane region" description="Helical" evidence="5">
    <location>
        <begin position="228"/>
        <end position="248"/>
    </location>
</feature>
<organism evidence="8 9">
    <name type="scientific">Phototrophicus methaneseepsis</name>
    <dbReference type="NCBI Taxonomy" id="2710758"/>
    <lineage>
        <taxon>Bacteria</taxon>
        <taxon>Bacillati</taxon>
        <taxon>Chloroflexota</taxon>
        <taxon>Candidatus Thermofontia</taxon>
        <taxon>Phototrophicales</taxon>
        <taxon>Phototrophicaceae</taxon>
        <taxon>Phototrophicus</taxon>
    </lineage>
</organism>
<evidence type="ECO:0000313" key="8">
    <source>
        <dbReference type="EMBL" id="QPC82181.1"/>
    </source>
</evidence>
<gene>
    <name evidence="8" type="ORF">G4Y79_21235</name>
</gene>
<dbReference type="RefSeq" id="WP_195170250.1">
    <property type="nucleotide sequence ID" value="NZ_CP062983.1"/>
</dbReference>